<dbReference type="Pfam" id="PF03713">
    <property type="entry name" value="DUF305"/>
    <property type="match status" value="1"/>
</dbReference>
<dbReference type="PANTHER" id="PTHR36933:SF1">
    <property type="entry name" value="SLL0788 PROTEIN"/>
    <property type="match status" value="1"/>
</dbReference>
<proteinExistence type="predicted"/>
<dbReference type="AlphaFoldDB" id="A0A4S4FIS0"/>
<reference evidence="2 3" key="1">
    <citation type="submission" date="2019-04" db="EMBL/GenBank/DDBJ databases">
        <authorList>
            <person name="Jiang L."/>
        </authorList>
    </citation>
    <scope>NUCLEOTIDE SEQUENCE [LARGE SCALE GENOMIC DNA]</scope>
    <source>
        <strain evidence="2 3">YIM 131853</strain>
    </source>
</reference>
<sequence length="199" mass="21047">MVVALLAVAIVVGGVGYSVGRLSTLFAGTPGTDSVEAGFARDMQVHHNQGVELAMIIYPDSDDAGIRSVAYDIATAQAQQSGQMYGWLTTWGVPQYSTDPPMSWMSDDGSHGHDGTAVPMPGLATAAQIDELEAATGAEADRVFLQLMIAHHRGAIEMARDVLERSDQHAVVDLATSIVRSQTSEIDLLQDLLEGLPAA</sequence>
<evidence type="ECO:0000259" key="1">
    <source>
        <dbReference type="Pfam" id="PF03713"/>
    </source>
</evidence>
<dbReference type="InterPro" id="IPR012347">
    <property type="entry name" value="Ferritin-like"/>
</dbReference>
<dbReference type="PANTHER" id="PTHR36933">
    <property type="entry name" value="SLL0788 PROTEIN"/>
    <property type="match status" value="1"/>
</dbReference>
<accession>A0A4S4FIS0</accession>
<dbReference type="Gene3D" id="1.20.1260.10">
    <property type="match status" value="1"/>
</dbReference>
<dbReference type="EMBL" id="SSSM01000005">
    <property type="protein sequence ID" value="THG30250.1"/>
    <property type="molecule type" value="Genomic_DNA"/>
</dbReference>
<name>A0A4S4FIS0_9MICO</name>
<dbReference type="InterPro" id="IPR005183">
    <property type="entry name" value="DUF305_CopM-like"/>
</dbReference>
<protein>
    <submittedName>
        <fullName evidence="2">DUF305 domain-containing protein</fullName>
    </submittedName>
</protein>
<dbReference type="OrthoDB" id="26872at2"/>
<feature type="domain" description="DUF305" evidence="1">
    <location>
        <begin position="36"/>
        <end position="193"/>
    </location>
</feature>
<dbReference type="Proteomes" id="UP000309133">
    <property type="component" value="Unassembled WGS sequence"/>
</dbReference>
<comment type="caution">
    <text evidence="2">The sequence shown here is derived from an EMBL/GenBank/DDBJ whole genome shotgun (WGS) entry which is preliminary data.</text>
</comment>
<evidence type="ECO:0000313" key="2">
    <source>
        <dbReference type="EMBL" id="THG30250.1"/>
    </source>
</evidence>
<gene>
    <name evidence="2" type="ORF">E6C64_14335</name>
</gene>
<organism evidence="2 3">
    <name type="scientific">Naasia lichenicola</name>
    <dbReference type="NCBI Taxonomy" id="2565933"/>
    <lineage>
        <taxon>Bacteria</taxon>
        <taxon>Bacillati</taxon>
        <taxon>Actinomycetota</taxon>
        <taxon>Actinomycetes</taxon>
        <taxon>Micrococcales</taxon>
        <taxon>Microbacteriaceae</taxon>
        <taxon>Naasia</taxon>
    </lineage>
</organism>
<keyword evidence="3" id="KW-1185">Reference proteome</keyword>
<evidence type="ECO:0000313" key="3">
    <source>
        <dbReference type="Proteomes" id="UP000309133"/>
    </source>
</evidence>